<evidence type="ECO:0000256" key="1">
    <source>
        <dbReference type="ARBA" id="ARBA00022741"/>
    </source>
</evidence>
<dbReference type="SMART" id="SM00382">
    <property type="entry name" value="AAA"/>
    <property type="match status" value="1"/>
</dbReference>
<organism evidence="4 5">
    <name type="scientific">Candidatus Enterococcus ikei</name>
    <dbReference type="NCBI Taxonomy" id="2815326"/>
    <lineage>
        <taxon>Bacteria</taxon>
        <taxon>Bacillati</taxon>
        <taxon>Bacillota</taxon>
        <taxon>Bacilli</taxon>
        <taxon>Lactobacillales</taxon>
        <taxon>Enterococcaceae</taxon>
        <taxon>Enterococcus</taxon>
    </lineage>
</organism>
<gene>
    <name evidence="4" type="ORF">JZO69_13800</name>
</gene>
<comment type="caution">
    <text evidence="4">The sequence shown here is derived from an EMBL/GenBank/DDBJ whole genome shotgun (WGS) entry which is preliminary data.</text>
</comment>
<dbReference type="PROSITE" id="PS00211">
    <property type="entry name" value="ABC_TRANSPORTER_1"/>
    <property type="match status" value="1"/>
</dbReference>
<protein>
    <submittedName>
        <fullName evidence="4">ATP-binding cassette domain-containing protein</fullName>
    </submittedName>
</protein>
<dbReference type="PROSITE" id="PS50893">
    <property type="entry name" value="ABC_TRANSPORTER_2"/>
    <property type="match status" value="1"/>
</dbReference>
<evidence type="ECO:0000256" key="2">
    <source>
        <dbReference type="ARBA" id="ARBA00022840"/>
    </source>
</evidence>
<sequence length="206" mass="22954">MSIRVENLSKSYKSKSVFNDISLEFESNKTYALIGASGSGKTTLLNAIARIEKPTSGKILLNGTDIFQINEQKFFKNTLGYVFQNYALIDEKSVAYNLSLINKNKEEQEKVLVAVDLDRNLLKAKIYELSGGQAQRVSLARMLLKKPSIILADEPTGALDQETGNEIISLLLNLANADTYVIIATHDPNVYNKVDEVIDLKDYSEE</sequence>
<evidence type="ECO:0000313" key="5">
    <source>
        <dbReference type="Proteomes" id="UP000664632"/>
    </source>
</evidence>
<evidence type="ECO:0000313" key="4">
    <source>
        <dbReference type="EMBL" id="MBO0441438.1"/>
    </source>
</evidence>
<dbReference type="RefSeq" id="WP_207113423.1">
    <property type="nucleotide sequence ID" value="NZ_JAFLWD010000035.1"/>
</dbReference>
<dbReference type="InterPro" id="IPR003439">
    <property type="entry name" value="ABC_transporter-like_ATP-bd"/>
</dbReference>
<keyword evidence="5" id="KW-1185">Reference proteome</keyword>
<dbReference type="InterPro" id="IPR003593">
    <property type="entry name" value="AAA+_ATPase"/>
</dbReference>
<dbReference type="EMBL" id="JAFLWD010000035">
    <property type="protein sequence ID" value="MBO0441438.1"/>
    <property type="molecule type" value="Genomic_DNA"/>
</dbReference>
<name>A0ABS3H1R1_9ENTE</name>
<proteinExistence type="predicted"/>
<keyword evidence="2 4" id="KW-0067">ATP-binding</keyword>
<dbReference type="PANTHER" id="PTHR24220">
    <property type="entry name" value="IMPORT ATP-BINDING PROTEIN"/>
    <property type="match status" value="1"/>
</dbReference>
<feature type="domain" description="ABC transporter" evidence="3">
    <location>
        <begin position="3"/>
        <end position="206"/>
    </location>
</feature>
<dbReference type="GO" id="GO:0005524">
    <property type="term" value="F:ATP binding"/>
    <property type="evidence" value="ECO:0007669"/>
    <property type="project" value="UniProtKB-KW"/>
</dbReference>
<reference evidence="4 5" key="1">
    <citation type="submission" date="2021-03" db="EMBL/GenBank/DDBJ databases">
        <title>Enterococcal diversity collection.</title>
        <authorList>
            <person name="Gilmore M.S."/>
            <person name="Schwartzman J."/>
            <person name="Van Tyne D."/>
            <person name="Martin M."/>
            <person name="Earl A.M."/>
            <person name="Manson A.L."/>
            <person name="Straub T."/>
            <person name="Salamzade R."/>
            <person name="Saavedra J."/>
            <person name="Lebreton F."/>
            <person name="Prichula J."/>
            <person name="Schaufler K."/>
            <person name="Gaca A."/>
            <person name="Sgardioli B."/>
            <person name="Wagenaar J."/>
            <person name="Strong T."/>
        </authorList>
    </citation>
    <scope>NUCLEOTIDE SEQUENCE [LARGE SCALE GENOMIC DNA]</scope>
    <source>
        <strain evidence="4 5">DIV0869a</strain>
    </source>
</reference>
<dbReference type="InterPro" id="IPR017871">
    <property type="entry name" value="ABC_transporter-like_CS"/>
</dbReference>
<dbReference type="Gene3D" id="3.40.50.300">
    <property type="entry name" value="P-loop containing nucleotide triphosphate hydrolases"/>
    <property type="match status" value="1"/>
</dbReference>
<keyword evidence="1" id="KW-0547">Nucleotide-binding</keyword>
<dbReference type="InterPro" id="IPR015854">
    <property type="entry name" value="ABC_transpr_LolD-like"/>
</dbReference>
<dbReference type="Proteomes" id="UP000664632">
    <property type="component" value="Unassembled WGS sequence"/>
</dbReference>
<dbReference type="SUPFAM" id="SSF52540">
    <property type="entry name" value="P-loop containing nucleoside triphosphate hydrolases"/>
    <property type="match status" value="1"/>
</dbReference>
<evidence type="ECO:0000259" key="3">
    <source>
        <dbReference type="PROSITE" id="PS50893"/>
    </source>
</evidence>
<dbReference type="PANTHER" id="PTHR24220:SF86">
    <property type="entry name" value="ABC TRANSPORTER ABCH.1"/>
    <property type="match status" value="1"/>
</dbReference>
<accession>A0ABS3H1R1</accession>
<dbReference type="Pfam" id="PF00005">
    <property type="entry name" value="ABC_tran"/>
    <property type="match status" value="1"/>
</dbReference>
<dbReference type="InterPro" id="IPR027417">
    <property type="entry name" value="P-loop_NTPase"/>
</dbReference>